<dbReference type="Proteomes" id="UP000244929">
    <property type="component" value="Chromosome"/>
</dbReference>
<evidence type="ECO:0000313" key="7">
    <source>
        <dbReference type="Proteomes" id="UP000244929"/>
    </source>
</evidence>
<dbReference type="InterPro" id="IPR045304">
    <property type="entry name" value="LbH_SAT"/>
</dbReference>
<dbReference type="UniPathway" id="UPA00136">
    <property type="reaction ID" value="UER00199"/>
</dbReference>
<keyword evidence="4" id="KW-0012">Acyltransferase</keyword>
<evidence type="ECO:0000259" key="5">
    <source>
        <dbReference type="Pfam" id="PF06426"/>
    </source>
</evidence>
<evidence type="ECO:0000256" key="2">
    <source>
        <dbReference type="ARBA" id="ARBA00022605"/>
    </source>
</evidence>
<dbReference type="RefSeq" id="WP_108778132.1">
    <property type="nucleotide sequence ID" value="NZ_CP029186.1"/>
</dbReference>
<dbReference type="GO" id="GO:0005737">
    <property type="term" value="C:cytoplasm"/>
    <property type="evidence" value="ECO:0007669"/>
    <property type="project" value="InterPro"/>
</dbReference>
<dbReference type="InterPro" id="IPR010493">
    <property type="entry name" value="Ser_AcTrfase_N"/>
</dbReference>
<dbReference type="InterPro" id="IPR053376">
    <property type="entry name" value="Serine_acetyltransferase"/>
</dbReference>
<dbReference type="GO" id="GO:0009001">
    <property type="term" value="F:serine O-acetyltransferase activity"/>
    <property type="evidence" value="ECO:0007669"/>
    <property type="project" value="InterPro"/>
</dbReference>
<keyword evidence="7" id="KW-1185">Reference proteome</keyword>
<evidence type="ECO:0000256" key="1">
    <source>
        <dbReference type="ARBA" id="ARBA00018522"/>
    </source>
</evidence>
<sequence length="271" mass="30095">MKHPVYTANYLRSGVLPDKAKAEYWVEEFFSWLFCISPKYADYDYFLEKEKELKNVLSDLLELAGLNRIEADSFILKLNNKVILLHQKLEDDLKAIFEFDPAAKSRSEVLVSYPGFFAIAVYRIAHELWENNVPVLPRMLSEYVHGKTGIDIHPGAKIGERFFIDHGTGIVIGETSVIGDDVKIYQGVTLGALSVSKADASVQRHPTIGNGVTIYANATILGGATVIGDGSVIGGNVWITHSVPPNSLVYHKSEVTIKSRDVFPEPLNFVI</sequence>
<dbReference type="NCBIfam" id="NF041874">
    <property type="entry name" value="EPS_EpsC"/>
    <property type="match status" value="1"/>
</dbReference>
<dbReference type="Gene3D" id="1.10.3130.10">
    <property type="entry name" value="serine acetyltransferase, domain 1"/>
    <property type="match status" value="1"/>
</dbReference>
<evidence type="ECO:0000313" key="6">
    <source>
        <dbReference type="EMBL" id="AWH85430.1"/>
    </source>
</evidence>
<dbReference type="GO" id="GO:0006535">
    <property type="term" value="P:cysteine biosynthetic process from serine"/>
    <property type="evidence" value="ECO:0007669"/>
    <property type="project" value="InterPro"/>
</dbReference>
<gene>
    <name evidence="6" type="ORF">HYN59_10015</name>
</gene>
<accession>A0A2S1QYE6</accession>
<keyword evidence="2" id="KW-0028">Amino-acid biosynthesis</keyword>
<name>A0A2S1QYE6_9FLAO</name>
<keyword evidence="3 6" id="KW-0808">Transferase</keyword>
<proteinExistence type="predicted"/>
<dbReference type="EMBL" id="CP029186">
    <property type="protein sequence ID" value="AWH85430.1"/>
    <property type="molecule type" value="Genomic_DNA"/>
</dbReference>
<evidence type="ECO:0000256" key="3">
    <source>
        <dbReference type="ARBA" id="ARBA00022679"/>
    </source>
</evidence>
<dbReference type="AlphaFoldDB" id="A0A2S1QYE6"/>
<dbReference type="CDD" id="cd03354">
    <property type="entry name" value="LbH_SAT"/>
    <property type="match status" value="1"/>
</dbReference>
<evidence type="ECO:0000256" key="4">
    <source>
        <dbReference type="ARBA" id="ARBA00023315"/>
    </source>
</evidence>
<dbReference type="OrthoDB" id="9801456at2"/>
<dbReference type="PANTHER" id="PTHR42811">
    <property type="entry name" value="SERINE ACETYLTRANSFERASE"/>
    <property type="match status" value="1"/>
</dbReference>
<organism evidence="6 7">
    <name type="scientific">Flavobacterium album</name>
    <dbReference type="NCBI Taxonomy" id="2175091"/>
    <lineage>
        <taxon>Bacteria</taxon>
        <taxon>Pseudomonadati</taxon>
        <taxon>Bacteroidota</taxon>
        <taxon>Flavobacteriia</taxon>
        <taxon>Flavobacteriales</taxon>
        <taxon>Flavobacteriaceae</taxon>
        <taxon>Flavobacterium</taxon>
    </lineage>
</organism>
<reference evidence="6 7" key="1">
    <citation type="submission" date="2018-04" db="EMBL/GenBank/DDBJ databases">
        <title>Genome sequencing of Flavobacterium sp. HYN0059.</title>
        <authorList>
            <person name="Yi H."/>
            <person name="Baek C."/>
        </authorList>
    </citation>
    <scope>NUCLEOTIDE SEQUENCE [LARGE SCALE GENOMIC DNA]</scope>
    <source>
        <strain evidence="6 7">HYN0059</strain>
    </source>
</reference>
<feature type="domain" description="Serine acetyltransferase N-terminal" evidence="5">
    <location>
        <begin position="51"/>
        <end position="119"/>
    </location>
</feature>
<dbReference type="InterPro" id="IPR042122">
    <property type="entry name" value="Ser_AcTrfase_N_sf"/>
</dbReference>
<dbReference type="InterPro" id="IPR011004">
    <property type="entry name" value="Trimer_LpxA-like_sf"/>
</dbReference>
<dbReference type="Pfam" id="PF06426">
    <property type="entry name" value="SATase_N"/>
    <property type="match status" value="1"/>
</dbReference>
<protein>
    <recommendedName>
        <fullName evidence="1">Serine acetyltransferase</fullName>
    </recommendedName>
</protein>
<dbReference type="KEGG" id="falb:HYN59_10015"/>
<dbReference type="SUPFAM" id="SSF51161">
    <property type="entry name" value="Trimeric LpxA-like enzymes"/>
    <property type="match status" value="1"/>
</dbReference>
<dbReference type="Gene3D" id="2.160.10.10">
    <property type="entry name" value="Hexapeptide repeat proteins"/>
    <property type="match status" value="1"/>
</dbReference>